<feature type="compositionally biased region" description="Polar residues" evidence="1">
    <location>
        <begin position="975"/>
        <end position="986"/>
    </location>
</feature>
<feature type="region of interest" description="Disordered" evidence="1">
    <location>
        <begin position="292"/>
        <end position="341"/>
    </location>
</feature>
<organism evidence="3 4">
    <name type="scientific">Dryococelus australis</name>
    <dbReference type="NCBI Taxonomy" id="614101"/>
    <lineage>
        <taxon>Eukaryota</taxon>
        <taxon>Metazoa</taxon>
        <taxon>Ecdysozoa</taxon>
        <taxon>Arthropoda</taxon>
        <taxon>Hexapoda</taxon>
        <taxon>Insecta</taxon>
        <taxon>Pterygota</taxon>
        <taxon>Neoptera</taxon>
        <taxon>Polyneoptera</taxon>
        <taxon>Phasmatodea</taxon>
        <taxon>Verophasmatodea</taxon>
        <taxon>Anareolatae</taxon>
        <taxon>Phasmatidae</taxon>
        <taxon>Eurycanthinae</taxon>
        <taxon>Dryococelus</taxon>
    </lineage>
</organism>
<evidence type="ECO:0000256" key="1">
    <source>
        <dbReference type="SAM" id="MobiDB-lite"/>
    </source>
</evidence>
<keyword evidence="4" id="KW-1185">Reference proteome</keyword>
<feature type="region of interest" description="Disordered" evidence="1">
    <location>
        <begin position="238"/>
        <end position="265"/>
    </location>
</feature>
<protein>
    <recommendedName>
        <fullName evidence="2">HTH psq-type domain-containing protein</fullName>
    </recommendedName>
</protein>
<feature type="region of interest" description="Disordered" evidence="1">
    <location>
        <begin position="974"/>
        <end position="1005"/>
    </location>
</feature>
<evidence type="ECO:0000313" key="4">
    <source>
        <dbReference type="Proteomes" id="UP001159363"/>
    </source>
</evidence>
<dbReference type="Pfam" id="PF05225">
    <property type="entry name" value="HTH_psq"/>
    <property type="match status" value="1"/>
</dbReference>
<name>A0ABQ9HEC9_9NEOP</name>
<dbReference type="InterPro" id="IPR007889">
    <property type="entry name" value="HTH_Psq"/>
</dbReference>
<dbReference type="Proteomes" id="UP001159363">
    <property type="component" value="Chromosome 4"/>
</dbReference>
<accession>A0ABQ9HEC9</accession>
<proteinExistence type="predicted"/>
<dbReference type="EMBL" id="JARBHB010000005">
    <property type="protein sequence ID" value="KAJ8882531.1"/>
    <property type="molecule type" value="Genomic_DNA"/>
</dbReference>
<gene>
    <name evidence="3" type="ORF">PR048_014342</name>
</gene>
<reference evidence="3 4" key="1">
    <citation type="submission" date="2023-02" db="EMBL/GenBank/DDBJ databases">
        <title>LHISI_Scaffold_Assembly.</title>
        <authorList>
            <person name="Stuart O.P."/>
            <person name="Cleave R."/>
            <person name="Magrath M.J.L."/>
            <person name="Mikheyev A.S."/>
        </authorList>
    </citation>
    <scope>NUCLEOTIDE SEQUENCE [LARGE SCALE GENOMIC DNA]</scope>
    <source>
        <strain evidence="3">Daus_M_001</strain>
        <tissue evidence="3">Leg muscle</tissue>
    </source>
</reference>
<dbReference type="Gene3D" id="1.10.10.60">
    <property type="entry name" value="Homeodomain-like"/>
    <property type="match status" value="1"/>
</dbReference>
<sequence>MVGDIVDYKEYRRRISPPFEFSFLVRRYRFRIFVVSLNQETKNPLASGIVRPGSHLRRSGGGPARDRTLFSLVGGEKANCSVIIASPPPPPTGALVFHNLNVSHSAATTSQMAPDLTPAVDVKCCHSAVPRLHSWRCSHHQNGYIFPSSYSSLNGTISSVLQYAITTVLTVADTSRDTGYYVHLKQFDTSPLNVLITTVYRFAELQDDPVNVHIGNFEINTKLWIKRENRKAQASAKINEQLRGGGKASGSGSVERNEAKKRQKVTQIINSSKINVPAPLRELFVDSRINARRKRKSYGEGERRKQSGVGRKVNAGEMERLNFKDRHRRKAGSASGSNTTCRQSVGKVSAYCRPDNSAVGNCRFNARRQPSDNGMNPYFHRAASGIRQLADIIWPEFVGYLLAARFRPVFFVLDGQLYCYIKILAEILMFSKLLTSQNFNLRTVLKVNEIEQCRNAKAGRNWRSSSKPADLRHRSARFPLAKIRFAIEGAEQAKRRAHARVRDRAALQGWEGHDEVAVRARQDKSNTKRMDQLPQSIPELYEEDVDNSTQQRNTDVVIASSPHAISRDYTKTKQQPHNQRKCKKHRDGLQHLRVSRTLQAIAYVRTPPALLHGTHRWLTVHERCSMYLYRGLDGEMQRGQPRPSYGNLISLMPFNVYLPNCEGRGGEWKGVRGSDPFEGYPHAQPRKWDLAISFSPANALGFRRAGERKYSMIQCRSSICEFKEVALTLSNSTRKKLESASLLKTVETVRNKEMGFLKVSQAFGVPRSTLENYVNYKTIQDAELAARNNTKHPFSEDKGAAGKKWLKNFLRRHLSLPLSKPQAISAARAKCFCKEKVGEFYAVLDKSLQLVNFSPSKIFNVNETGLAVVQHNCSKVVDLKGKKQATSLSSAERGDLVILVTCMSASGRYIPPMRVFPRKNMKAELLQDAPPQIPLLCAILPAGFSKNFSLSGSFISSQLTHEDSTSLCTSVGPLSPTQANPSTASASKVFPSPTDISPPPLMKKPATSTARATRLGKAALITSHHIKGNLRNSKGRYKIPVAREVIMTTKTTMLNAFTAMASFPQDKKGEEWVRYSECFKWCYDQCAQVIRWKNFICQNCTDD</sequence>
<evidence type="ECO:0000313" key="3">
    <source>
        <dbReference type="EMBL" id="KAJ8882531.1"/>
    </source>
</evidence>
<comment type="caution">
    <text evidence="3">The sequence shown here is derived from an EMBL/GenBank/DDBJ whole genome shotgun (WGS) entry which is preliminary data.</text>
</comment>
<feature type="domain" description="HTH psq-type" evidence="2">
    <location>
        <begin position="745"/>
        <end position="775"/>
    </location>
</feature>
<evidence type="ECO:0000259" key="2">
    <source>
        <dbReference type="Pfam" id="PF05225"/>
    </source>
</evidence>